<dbReference type="Gene3D" id="1.20.58.860">
    <property type="match status" value="1"/>
</dbReference>
<protein>
    <submittedName>
        <fullName evidence="3">Ubiquitin carboxyl-terminal hydrolase BAP1</fullName>
    </submittedName>
</protein>
<dbReference type="Proteomes" id="UP000250275">
    <property type="component" value="Unassembled WGS sequence"/>
</dbReference>
<dbReference type="FunFam" id="1.20.58.860:FF:000006">
    <property type="entry name" value="Ubiquitin carboxyl-terminal hydrolase"/>
    <property type="match status" value="1"/>
</dbReference>
<dbReference type="GO" id="GO:0006511">
    <property type="term" value="P:ubiquitin-dependent protein catabolic process"/>
    <property type="evidence" value="ECO:0007669"/>
    <property type="project" value="UniProtKB-UniRule"/>
</dbReference>
<feature type="domain" description="UCH37-like C-terminal" evidence="2">
    <location>
        <begin position="170"/>
        <end position="215"/>
    </location>
</feature>
<evidence type="ECO:0000259" key="2">
    <source>
        <dbReference type="Pfam" id="PF18031"/>
    </source>
</evidence>
<gene>
    <name evidence="3" type="ORF">WN48_08089</name>
</gene>
<dbReference type="InterPro" id="IPR041507">
    <property type="entry name" value="UCH_C"/>
</dbReference>
<organism evidence="3 4">
    <name type="scientific">Eufriesea mexicana</name>
    <dbReference type="NCBI Taxonomy" id="516756"/>
    <lineage>
        <taxon>Eukaryota</taxon>
        <taxon>Metazoa</taxon>
        <taxon>Ecdysozoa</taxon>
        <taxon>Arthropoda</taxon>
        <taxon>Hexapoda</taxon>
        <taxon>Insecta</taxon>
        <taxon>Pterygota</taxon>
        <taxon>Neoptera</taxon>
        <taxon>Endopterygota</taxon>
        <taxon>Hymenoptera</taxon>
        <taxon>Apocrita</taxon>
        <taxon>Aculeata</taxon>
        <taxon>Apoidea</taxon>
        <taxon>Anthophila</taxon>
        <taxon>Apidae</taxon>
        <taxon>Eufriesea</taxon>
    </lineage>
</organism>
<evidence type="ECO:0000313" key="4">
    <source>
        <dbReference type="Proteomes" id="UP000250275"/>
    </source>
</evidence>
<reference evidence="3 4" key="1">
    <citation type="submission" date="2015-07" db="EMBL/GenBank/DDBJ databases">
        <title>The genome of Eufriesea mexicana.</title>
        <authorList>
            <person name="Pan H."/>
            <person name="Kapheim K."/>
        </authorList>
    </citation>
    <scope>NUCLEOTIDE SEQUENCE [LARGE SCALE GENOMIC DNA]</scope>
    <source>
        <strain evidence="3">0111107269</strain>
        <tissue evidence="3">Whole body</tissue>
    </source>
</reference>
<keyword evidence="3" id="KW-0378">Hydrolase</keyword>
<dbReference type="Pfam" id="PF18031">
    <property type="entry name" value="UCH_C"/>
    <property type="match status" value="1"/>
</dbReference>
<dbReference type="EMBL" id="KQ764881">
    <property type="protein sequence ID" value="OAD54375.1"/>
    <property type="molecule type" value="Genomic_DNA"/>
</dbReference>
<proteinExistence type="predicted"/>
<keyword evidence="4" id="KW-1185">Reference proteome</keyword>
<evidence type="ECO:0000313" key="3">
    <source>
        <dbReference type="EMBL" id="OAD54375.1"/>
    </source>
</evidence>
<name>A0A310SBC1_9HYME</name>
<dbReference type="AlphaFoldDB" id="A0A310SBC1"/>
<dbReference type="GO" id="GO:0016787">
    <property type="term" value="F:hydrolase activity"/>
    <property type="evidence" value="ECO:0007669"/>
    <property type="project" value="UniProtKB-KW"/>
</dbReference>
<evidence type="ECO:0000256" key="1">
    <source>
        <dbReference type="PROSITE-ProRule" id="PRU01394"/>
    </source>
</evidence>
<sequence length="291" mass="33026">MSRYHQAEHTFLNMAEISNNGNMLPILKIIDAYLLTVLTQYSSYQVLAWGWNSGQSSPTSTKDFKKFVVIRVSGDEKNEAGLSRSLGNININGKRLVSDSGHLHKKVCLSGEVRIPHARVKTSNGDTVIEEKKVEKIDPKLCSKYPELFEPHTFAPKDLLALLKNLEHEISICETSLKDENDKRNKYKIDDCRRTHNYDEFICTFLSMLAQQGKLAELVQQHLTLKKHTSVSVNRVHRIFATAPSQCCAAQVQINVNVMNGFWEKGEIVNDNTRVLLLRWVTMQGSGLLNR</sequence>
<dbReference type="PROSITE" id="PS52049">
    <property type="entry name" value="ULD"/>
    <property type="match status" value="1"/>
</dbReference>
<dbReference type="OrthoDB" id="1924260at2759"/>
<accession>A0A310SBC1</accession>
<keyword evidence="1" id="KW-0833">Ubl conjugation pathway</keyword>